<dbReference type="EC" id="6.3.4.13" evidence="2"/>
<comment type="similarity">
    <text evidence="7">Belongs to the GARS family.</text>
</comment>
<proteinExistence type="inferred from homology"/>
<dbReference type="InterPro" id="IPR020560">
    <property type="entry name" value="PRibGlycinamide_synth_C-dom"/>
</dbReference>
<keyword evidence="6" id="KW-0067">ATP-binding</keyword>
<evidence type="ECO:0000256" key="9">
    <source>
        <dbReference type="ARBA" id="ARBA00042864"/>
    </source>
</evidence>
<dbReference type="UniPathway" id="UPA00074">
    <property type="reaction ID" value="UER00125"/>
</dbReference>
<dbReference type="InterPro" id="IPR000115">
    <property type="entry name" value="PRibGlycinamide_synth"/>
</dbReference>
<protein>
    <recommendedName>
        <fullName evidence="2">phosphoribosylamine--glycine ligase</fullName>
        <ecNumber evidence="2">6.3.4.13</ecNumber>
    </recommendedName>
    <alternativeName>
        <fullName evidence="8">Glycinamide ribonucleotide synthetase</fullName>
    </alternativeName>
    <alternativeName>
        <fullName evidence="9">Phosphoribosylglycinamide synthetase</fullName>
    </alternativeName>
</protein>
<dbReference type="InterPro" id="IPR020561">
    <property type="entry name" value="PRibGlycinamid_synth_ATP-grasp"/>
</dbReference>
<accession>A0A160VA67</accession>
<dbReference type="Gene3D" id="3.90.600.10">
    <property type="entry name" value="Phosphoribosylglycinamide synthetase, C-terminal domain"/>
    <property type="match status" value="1"/>
</dbReference>
<dbReference type="SMART" id="SM01209">
    <property type="entry name" value="GARS_A"/>
    <property type="match status" value="1"/>
</dbReference>
<dbReference type="SUPFAM" id="SSF52440">
    <property type="entry name" value="PreATP-grasp domain"/>
    <property type="match status" value="1"/>
</dbReference>
<dbReference type="InterPro" id="IPR020562">
    <property type="entry name" value="PRibGlycinamide_synth_N"/>
</dbReference>
<dbReference type="Pfam" id="PF02843">
    <property type="entry name" value="GARS_C"/>
    <property type="match status" value="1"/>
</dbReference>
<evidence type="ECO:0000256" key="4">
    <source>
        <dbReference type="ARBA" id="ARBA00022741"/>
    </source>
</evidence>
<dbReference type="SUPFAM" id="SSF51246">
    <property type="entry name" value="Rudiment single hybrid motif"/>
    <property type="match status" value="1"/>
</dbReference>
<dbReference type="PROSITE" id="PS50975">
    <property type="entry name" value="ATP_GRASP"/>
    <property type="match status" value="1"/>
</dbReference>
<evidence type="ECO:0000256" key="7">
    <source>
        <dbReference type="ARBA" id="ARBA00038345"/>
    </source>
</evidence>
<evidence type="ECO:0000259" key="10">
    <source>
        <dbReference type="PROSITE" id="PS50975"/>
    </source>
</evidence>
<dbReference type="InterPro" id="IPR037123">
    <property type="entry name" value="PRibGlycinamide_synth_C_sf"/>
</dbReference>
<evidence type="ECO:0000256" key="3">
    <source>
        <dbReference type="ARBA" id="ARBA00022598"/>
    </source>
</evidence>
<dbReference type="EMBL" id="FAXA01000343">
    <property type="protein sequence ID" value="CUV02992.1"/>
    <property type="molecule type" value="Genomic_DNA"/>
</dbReference>
<reference evidence="11" key="1">
    <citation type="submission" date="2015-10" db="EMBL/GenBank/DDBJ databases">
        <authorList>
            <person name="Gilbert D.G."/>
        </authorList>
    </citation>
    <scope>NUCLEOTIDE SEQUENCE</scope>
</reference>
<dbReference type="GO" id="GO:0006189">
    <property type="term" value="P:'de novo' IMP biosynthetic process"/>
    <property type="evidence" value="ECO:0007669"/>
    <property type="project" value="UniProtKB-UniPathway"/>
</dbReference>
<organism evidence="11">
    <name type="scientific">hydrothermal vent metagenome</name>
    <dbReference type="NCBI Taxonomy" id="652676"/>
    <lineage>
        <taxon>unclassified sequences</taxon>
        <taxon>metagenomes</taxon>
        <taxon>ecological metagenomes</taxon>
    </lineage>
</organism>
<keyword evidence="4" id="KW-0547">Nucleotide-binding</keyword>
<evidence type="ECO:0000256" key="1">
    <source>
        <dbReference type="ARBA" id="ARBA00005174"/>
    </source>
</evidence>
<evidence type="ECO:0000256" key="5">
    <source>
        <dbReference type="ARBA" id="ARBA00022755"/>
    </source>
</evidence>
<keyword evidence="5" id="KW-0658">Purine biosynthesis</keyword>
<dbReference type="Gene3D" id="3.30.1490.20">
    <property type="entry name" value="ATP-grasp fold, A domain"/>
    <property type="match status" value="1"/>
</dbReference>
<dbReference type="InterPro" id="IPR011761">
    <property type="entry name" value="ATP-grasp"/>
</dbReference>
<dbReference type="GO" id="GO:0004637">
    <property type="term" value="F:phosphoribosylamine-glycine ligase activity"/>
    <property type="evidence" value="ECO:0007669"/>
    <property type="project" value="UniProtKB-EC"/>
</dbReference>
<evidence type="ECO:0000256" key="2">
    <source>
        <dbReference type="ARBA" id="ARBA00013255"/>
    </source>
</evidence>
<dbReference type="Gene3D" id="3.40.50.20">
    <property type="match status" value="1"/>
</dbReference>
<dbReference type="SUPFAM" id="SSF56059">
    <property type="entry name" value="Glutathione synthetase ATP-binding domain-like"/>
    <property type="match status" value="1"/>
</dbReference>
<dbReference type="AlphaFoldDB" id="A0A160VA67"/>
<evidence type="ECO:0000256" key="8">
    <source>
        <dbReference type="ARBA" id="ARBA00042242"/>
    </source>
</evidence>
<dbReference type="Pfam" id="PF02844">
    <property type="entry name" value="GARS_N"/>
    <property type="match status" value="1"/>
</dbReference>
<dbReference type="SMART" id="SM01210">
    <property type="entry name" value="GARS_C"/>
    <property type="match status" value="1"/>
</dbReference>
<dbReference type="GO" id="GO:0046872">
    <property type="term" value="F:metal ion binding"/>
    <property type="evidence" value="ECO:0007669"/>
    <property type="project" value="InterPro"/>
</dbReference>
<comment type="pathway">
    <text evidence="1">Purine metabolism; IMP biosynthesis via de novo pathway; N(1)-(5-phospho-D-ribosyl)glycinamide from 5-phospho-alpha-D-ribose 1-diphosphate: step 2/2.</text>
</comment>
<sequence>MKVLIVGSGGREHSLAWRISQSSNLTRLWVAAGNAGTAALGENLSIRSNDVDGLVEAAQKTKTDLVIVGPEAPLALGLADRLDDLGISVFGPSRAAAQIEASKGFALDLMKEAGVPCPEFHIFTDQTSALDHLKSHQGPVVVKADGLAAGKGVLLCQNSEQGAAAVRECMSARAFGEAGDTVVLEEYLSGPEVSVFAFCDGENLSPLVAACDYKRLEDGNHGPNTGGMGSFAQPDFWNAELAAQVEQTIMRPVLQAMAERGSPYKGVLYAGLMLTGAGFKVLEFNCRLGDPETQVVMPLLVSDPLELMLACAQGNLGQTQVQWETKSYVGVVMVSGGYPNQYETGFEISGLDTDTPEDTMVFHSGTQLGDGGASGLPVTAGGRVLTVVGGGNSIESARERAYGRLKQISFKNARWRRDIGAVANQGAAQAAG</sequence>
<dbReference type="InterPro" id="IPR016185">
    <property type="entry name" value="PreATP-grasp_dom_sf"/>
</dbReference>
<evidence type="ECO:0000313" key="11">
    <source>
        <dbReference type="EMBL" id="CUV02992.1"/>
    </source>
</evidence>
<evidence type="ECO:0000256" key="6">
    <source>
        <dbReference type="ARBA" id="ARBA00022840"/>
    </source>
</evidence>
<dbReference type="GO" id="GO:0009113">
    <property type="term" value="P:purine nucleobase biosynthetic process"/>
    <property type="evidence" value="ECO:0007669"/>
    <property type="project" value="InterPro"/>
</dbReference>
<dbReference type="InterPro" id="IPR013815">
    <property type="entry name" value="ATP_grasp_subdomain_1"/>
</dbReference>
<feature type="domain" description="ATP-grasp" evidence="10">
    <location>
        <begin position="107"/>
        <end position="313"/>
    </location>
</feature>
<gene>
    <name evidence="11" type="ORF">MGWOODY_Clf2180</name>
</gene>
<dbReference type="InterPro" id="IPR020559">
    <property type="entry name" value="PRibGlycinamide_synth_CS"/>
</dbReference>
<dbReference type="Gene3D" id="3.30.470.20">
    <property type="entry name" value="ATP-grasp fold, B domain"/>
    <property type="match status" value="1"/>
</dbReference>
<dbReference type="InterPro" id="IPR011054">
    <property type="entry name" value="Rudment_hybrid_motif"/>
</dbReference>
<dbReference type="Pfam" id="PF01071">
    <property type="entry name" value="GARS_A"/>
    <property type="match status" value="1"/>
</dbReference>
<dbReference type="PROSITE" id="PS00184">
    <property type="entry name" value="GARS"/>
    <property type="match status" value="1"/>
</dbReference>
<dbReference type="HAMAP" id="MF_00138">
    <property type="entry name" value="GARS"/>
    <property type="match status" value="1"/>
</dbReference>
<dbReference type="PANTHER" id="PTHR43472:SF1">
    <property type="entry name" value="PHOSPHORIBOSYLAMINE--GLYCINE LIGASE, CHLOROPLASTIC"/>
    <property type="match status" value="1"/>
</dbReference>
<dbReference type="GO" id="GO:0005524">
    <property type="term" value="F:ATP binding"/>
    <property type="evidence" value="ECO:0007669"/>
    <property type="project" value="UniProtKB-KW"/>
</dbReference>
<dbReference type="PANTHER" id="PTHR43472">
    <property type="entry name" value="PHOSPHORIBOSYLAMINE--GLYCINE LIGASE"/>
    <property type="match status" value="1"/>
</dbReference>
<keyword evidence="3 11" id="KW-0436">Ligase</keyword>
<dbReference type="NCBIfam" id="TIGR00877">
    <property type="entry name" value="purD"/>
    <property type="match status" value="1"/>
</dbReference>
<name>A0A160VA67_9ZZZZ</name>